<evidence type="ECO:0000256" key="1">
    <source>
        <dbReference type="SAM" id="MobiDB-lite"/>
    </source>
</evidence>
<comment type="caution">
    <text evidence="2">The sequence shown here is derived from an EMBL/GenBank/DDBJ whole genome shotgun (WGS) entry which is preliminary data.</text>
</comment>
<dbReference type="InterPro" id="IPR036047">
    <property type="entry name" value="F-box-like_dom_sf"/>
</dbReference>
<dbReference type="Gene3D" id="3.80.10.10">
    <property type="entry name" value="Ribonuclease Inhibitor"/>
    <property type="match status" value="1"/>
</dbReference>
<dbReference type="Proteomes" id="UP000636709">
    <property type="component" value="Unassembled WGS sequence"/>
</dbReference>
<name>A0A835BGD3_9POAL</name>
<evidence type="ECO:0000313" key="3">
    <source>
        <dbReference type="Proteomes" id="UP000636709"/>
    </source>
</evidence>
<dbReference type="PANTHER" id="PTHR34709">
    <property type="entry name" value="OS10G0396666 PROTEIN"/>
    <property type="match status" value="1"/>
</dbReference>
<sequence length="481" mass="53671">MAAHDDAEARASKRARLTTPPAGDAVDLISGLDDDVLLRVLSLLPDASDAVRTGALSRRWRGLWARVAALRFASRPASESDPCAALERYVSFVDGVLARRTRSDCAIEDLAISYTTDPDEHYLKLKQLMLASFPDDEDVTEEEEEEDGYYYGSDNDGKNGHGYKGCQKEPEVVLLDELPTSPTRLEAFRLALGGATLRLPTTVKFASLTDLSLERMKIPDGGAHLLARLVSPASCPRLTKLRMIDLWVPDPSDQEMRLEANVLSELWMEDVTPLRSLELKTPNLRILHIDACYSENDINVVLLNQCISVTCLAVTLRGPKVFKEDMDIISNRVPHLPQITSLIINVTDWAERHDFGAGVASLLTRFNNLRRLSLQLPVFDSLWEKGANALCDRQLQKCHWTSYEISMAHPQEVELTGLTGAECELSFVKVVFASAKRLYKVAISFNPKCQHPGRMDAFERMLLDGAWTIHRGAFMLTAYLS</sequence>
<dbReference type="SUPFAM" id="SSF52047">
    <property type="entry name" value="RNI-like"/>
    <property type="match status" value="1"/>
</dbReference>
<dbReference type="SUPFAM" id="SSF81383">
    <property type="entry name" value="F-box domain"/>
    <property type="match status" value="1"/>
</dbReference>
<dbReference type="InterPro" id="IPR032675">
    <property type="entry name" value="LRR_dom_sf"/>
</dbReference>
<dbReference type="PANTHER" id="PTHR34709:SF28">
    <property type="entry name" value="OS08G0272601 PROTEIN"/>
    <property type="match status" value="1"/>
</dbReference>
<gene>
    <name evidence="2" type="ORF">HU200_035663</name>
</gene>
<evidence type="ECO:0000313" key="2">
    <source>
        <dbReference type="EMBL" id="KAF8698148.1"/>
    </source>
</evidence>
<dbReference type="InterPro" id="IPR055312">
    <property type="entry name" value="FBL15-like"/>
</dbReference>
<dbReference type="AlphaFoldDB" id="A0A835BGD3"/>
<keyword evidence="3" id="KW-1185">Reference proteome</keyword>
<dbReference type="OrthoDB" id="695956at2759"/>
<evidence type="ECO:0008006" key="4">
    <source>
        <dbReference type="Google" id="ProtNLM"/>
    </source>
</evidence>
<dbReference type="EMBL" id="JACEFO010001866">
    <property type="protein sequence ID" value="KAF8698148.1"/>
    <property type="molecule type" value="Genomic_DNA"/>
</dbReference>
<accession>A0A835BGD3</accession>
<feature type="region of interest" description="Disordered" evidence="1">
    <location>
        <begin position="135"/>
        <end position="154"/>
    </location>
</feature>
<feature type="compositionally biased region" description="Acidic residues" evidence="1">
    <location>
        <begin position="135"/>
        <end position="148"/>
    </location>
</feature>
<proteinExistence type="predicted"/>
<organism evidence="2 3">
    <name type="scientific">Digitaria exilis</name>
    <dbReference type="NCBI Taxonomy" id="1010633"/>
    <lineage>
        <taxon>Eukaryota</taxon>
        <taxon>Viridiplantae</taxon>
        <taxon>Streptophyta</taxon>
        <taxon>Embryophyta</taxon>
        <taxon>Tracheophyta</taxon>
        <taxon>Spermatophyta</taxon>
        <taxon>Magnoliopsida</taxon>
        <taxon>Liliopsida</taxon>
        <taxon>Poales</taxon>
        <taxon>Poaceae</taxon>
        <taxon>PACMAD clade</taxon>
        <taxon>Panicoideae</taxon>
        <taxon>Panicodae</taxon>
        <taxon>Paniceae</taxon>
        <taxon>Anthephorinae</taxon>
        <taxon>Digitaria</taxon>
    </lineage>
</organism>
<reference evidence="2" key="1">
    <citation type="submission" date="2020-07" db="EMBL/GenBank/DDBJ databases">
        <title>Genome sequence and genetic diversity analysis of an under-domesticated orphan crop, white fonio (Digitaria exilis).</title>
        <authorList>
            <person name="Bennetzen J.L."/>
            <person name="Chen S."/>
            <person name="Ma X."/>
            <person name="Wang X."/>
            <person name="Yssel A.E.J."/>
            <person name="Chaluvadi S.R."/>
            <person name="Johnson M."/>
            <person name="Gangashetty P."/>
            <person name="Hamidou F."/>
            <person name="Sanogo M.D."/>
            <person name="Zwaenepoel A."/>
            <person name="Wallace J."/>
            <person name="Van De Peer Y."/>
            <person name="Van Deynze A."/>
        </authorList>
    </citation>
    <scope>NUCLEOTIDE SEQUENCE</scope>
    <source>
        <tissue evidence="2">Leaves</tissue>
    </source>
</reference>
<protein>
    <recommendedName>
        <fullName evidence="4">F-box domain-containing protein</fullName>
    </recommendedName>
</protein>